<evidence type="ECO:0000256" key="3">
    <source>
        <dbReference type="ARBA" id="ARBA00022803"/>
    </source>
</evidence>
<evidence type="ECO:0000256" key="2">
    <source>
        <dbReference type="ARBA" id="ARBA00022737"/>
    </source>
</evidence>
<comment type="caution">
    <text evidence="7">The sequence shown here is derived from an EMBL/GenBank/DDBJ whole genome shotgun (WGS) entry which is preliminary data.</text>
</comment>
<dbReference type="InterPro" id="IPR011990">
    <property type="entry name" value="TPR-like_helical_dom_sf"/>
</dbReference>
<dbReference type="GO" id="GO:0008270">
    <property type="term" value="F:zinc ion binding"/>
    <property type="evidence" value="ECO:0007669"/>
    <property type="project" value="UniProtKB-KW"/>
</dbReference>
<evidence type="ECO:0000313" key="8">
    <source>
        <dbReference type="Proteomes" id="UP001344447"/>
    </source>
</evidence>
<dbReference type="Gene3D" id="3.30.160.60">
    <property type="entry name" value="Classic Zinc Finger"/>
    <property type="match status" value="1"/>
</dbReference>
<dbReference type="PROSITE" id="PS50119">
    <property type="entry name" value="ZF_BBOX"/>
    <property type="match status" value="1"/>
</dbReference>
<keyword evidence="4" id="KW-0862">Zinc</keyword>
<gene>
    <name evidence="7" type="ORF">RB653_000484</name>
</gene>
<protein>
    <recommendedName>
        <fullName evidence="6">B box-type domain-containing protein</fullName>
    </recommendedName>
</protein>
<dbReference type="SUPFAM" id="SSF57845">
    <property type="entry name" value="B-box zinc-binding domain"/>
    <property type="match status" value="1"/>
</dbReference>
<dbReference type="CDD" id="cd19756">
    <property type="entry name" value="Bbox2"/>
    <property type="match status" value="1"/>
</dbReference>
<sequence>MESIICNSCFEVYDEAYYLSPCGDTICKKCLSPNISTLVSSIGVVNSCGSGSTIDYCNQIVCKICDKKVTNYYINKEIQILLDSLKIKSCSKHHRKETQFYCLDCKATCCSNCKSDKIHKSHQISDYNLILFNSIYYNIEKHIMNKNKNSNNNSNNSNKSFTQLSNSINFNSTKNNVSIKFKDQRVRLHHTFFNNCKEIIQNVNVIKNKIKDLIPKNGVHCKRTFYLKSIELNKNSSISYFNLAITLIDSTEQSITLLDGSILKEDDLYLRSLSIDPNNPFCYFNLAIGLGSPSSSSSSLSIIPTVATTTTTTTTTTTNNQQIIENGASPPIIAVPQTENELHTSVLLPNGKKVNKVGLLIKAIEVDSNYSYAYYNLGKCLKTSSVVFSNSTIMKKKDLFIKYISFHPNHAFAYNNLAINIKPEETVTLLNSGKIMTQSELYKKAIDLNPMYSNPYINLASIICEPVKLLSGQIISKKELLVKAIDIDSLNANAYNNLATNIEKDEIITLANGKQVNKKYLYLKSIDCNPNNANAYNNLALFLKTNEDKIQLLNGIWLDKKSLYIRSLAIEPLNNLMAYNNLANCLKPNEKIQLLNGNWIDKKTLYIKSISIDPSIPRIYINLAKNMNFIEKIQLEDSTKLSKKDVLIKIVDFEPNQWIHYYNLANALKLNESVKLQSMPLVPKISKKELYLKALDLNPDSDARLYNVLAGIIKTNETVKLLNDRVVYTKKDLFLKSIQLEKDNPNTYLNLSLILLHNESVTMLNELSNLDGNCVEQKQQQQPTKSNSNGIGELKLSKKELLIKTIQLDPSNSKAYINLADEIDSTEIITIRKEDKQLVPFTKIDLYVFSIHVFAKNAVAYYNLALNLPTYKQSITLLNGKIMTTRQLLIKSISINNKFSDAYHLLAKILDHDEQIQILIRNCNSKPPVGTLESFGKKDLLIKAIKLNPDPNYFYTLGNYFKNESIMVNCNLSEMYVKYNGIKMRPRDIFIQSFTRIPPFLLLQTIDNPFHYLNDVMAIEIDYSKRQPTIDKFLNLIDINPNNANHYFTLGYYLATKESIQLLNGFQMCKVSLFVKAIELDPNHIQSYFSLYLYLHLTRDPDVTYVTLSNGEIMCKEDIVRRIESMDKRLTDLMFSVSTNTTNGNNSGSIGIGGGGGITTNSLNNLSTTNSTTNITNNGSPSCSSISSTFPAS</sequence>
<keyword evidence="4" id="KW-0863">Zinc-finger</keyword>
<feature type="domain" description="B box-type" evidence="6">
    <location>
        <begin position="85"/>
        <end position="127"/>
    </location>
</feature>
<dbReference type="Gene3D" id="1.25.40.10">
    <property type="entry name" value="Tetratricopeptide repeat domain"/>
    <property type="match status" value="4"/>
</dbReference>
<dbReference type="PANTHER" id="PTHR44858:SF1">
    <property type="entry name" value="UDP-N-ACETYLGLUCOSAMINE--PEPTIDE N-ACETYLGLUCOSAMINYLTRANSFERASE SPINDLY-RELATED"/>
    <property type="match status" value="1"/>
</dbReference>
<evidence type="ECO:0000256" key="1">
    <source>
        <dbReference type="ARBA" id="ARBA00022723"/>
    </source>
</evidence>
<dbReference type="Pfam" id="PF00643">
    <property type="entry name" value="zf-B_box"/>
    <property type="match status" value="1"/>
</dbReference>
<feature type="region of interest" description="Disordered" evidence="5">
    <location>
        <begin position="1170"/>
        <end position="1193"/>
    </location>
</feature>
<reference evidence="7 8" key="1">
    <citation type="submission" date="2023-11" db="EMBL/GenBank/DDBJ databases">
        <title>Dfirmibasis_genome.</title>
        <authorList>
            <person name="Edelbroek B."/>
            <person name="Kjellin J."/>
            <person name="Jerlstrom-Hultqvist J."/>
            <person name="Soderbom F."/>
        </authorList>
    </citation>
    <scope>NUCLEOTIDE SEQUENCE [LARGE SCALE GENOMIC DNA]</scope>
    <source>
        <strain evidence="7 8">TNS-C-14</strain>
    </source>
</reference>
<dbReference type="Gene3D" id="3.30.40.10">
    <property type="entry name" value="Zinc/RING finger domain, C3HC4 (zinc finger)"/>
    <property type="match status" value="1"/>
</dbReference>
<evidence type="ECO:0000259" key="6">
    <source>
        <dbReference type="PROSITE" id="PS50119"/>
    </source>
</evidence>
<keyword evidence="3" id="KW-0802">TPR repeat</keyword>
<dbReference type="InterPro" id="IPR050498">
    <property type="entry name" value="Ycf3"/>
</dbReference>
<evidence type="ECO:0000256" key="5">
    <source>
        <dbReference type="SAM" id="MobiDB-lite"/>
    </source>
</evidence>
<keyword evidence="1" id="KW-0479">Metal-binding</keyword>
<dbReference type="Pfam" id="PF13431">
    <property type="entry name" value="TPR_17"/>
    <property type="match status" value="1"/>
</dbReference>
<dbReference type="EMBL" id="JAVFKY010000002">
    <property type="protein sequence ID" value="KAK5580466.1"/>
    <property type="molecule type" value="Genomic_DNA"/>
</dbReference>
<dbReference type="InterPro" id="IPR000315">
    <property type="entry name" value="Znf_B-box"/>
</dbReference>
<organism evidence="7 8">
    <name type="scientific">Dictyostelium firmibasis</name>
    <dbReference type="NCBI Taxonomy" id="79012"/>
    <lineage>
        <taxon>Eukaryota</taxon>
        <taxon>Amoebozoa</taxon>
        <taxon>Evosea</taxon>
        <taxon>Eumycetozoa</taxon>
        <taxon>Dictyostelia</taxon>
        <taxon>Dictyosteliales</taxon>
        <taxon>Dictyosteliaceae</taxon>
        <taxon>Dictyostelium</taxon>
    </lineage>
</organism>
<dbReference type="AlphaFoldDB" id="A0AAN7U3D5"/>
<proteinExistence type="predicted"/>
<name>A0AAN7U3D5_9MYCE</name>
<evidence type="ECO:0000256" key="4">
    <source>
        <dbReference type="PROSITE-ProRule" id="PRU00024"/>
    </source>
</evidence>
<dbReference type="InterPro" id="IPR013083">
    <property type="entry name" value="Znf_RING/FYVE/PHD"/>
</dbReference>
<accession>A0AAN7U3D5</accession>
<evidence type="ECO:0000313" key="7">
    <source>
        <dbReference type="EMBL" id="KAK5580466.1"/>
    </source>
</evidence>
<dbReference type="SUPFAM" id="SSF48452">
    <property type="entry name" value="TPR-like"/>
    <property type="match status" value="2"/>
</dbReference>
<dbReference type="PANTHER" id="PTHR44858">
    <property type="entry name" value="TETRATRICOPEPTIDE REPEAT PROTEIN 6"/>
    <property type="match status" value="1"/>
</dbReference>
<dbReference type="Proteomes" id="UP001344447">
    <property type="component" value="Unassembled WGS sequence"/>
</dbReference>
<keyword evidence="2" id="KW-0677">Repeat</keyword>
<keyword evidence="8" id="KW-1185">Reference proteome</keyword>